<accession>A0A942TCA4</accession>
<dbReference type="InterPro" id="IPR050090">
    <property type="entry name" value="Tyrosine_recombinase_XerCD"/>
</dbReference>
<organism evidence="3 4">
    <name type="scientific">Lederbergia citri</name>
    <dbReference type="NCBI Taxonomy" id="2833580"/>
    <lineage>
        <taxon>Bacteria</taxon>
        <taxon>Bacillati</taxon>
        <taxon>Bacillota</taxon>
        <taxon>Bacilli</taxon>
        <taxon>Bacillales</taxon>
        <taxon>Bacillaceae</taxon>
        <taxon>Lederbergia</taxon>
    </lineage>
</organism>
<dbReference type="CDD" id="cd01189">
    <property type="entry name" value="INT_ICEBs1_C_like"/>
    <property type="match status" value="1"/>
</dbReference>
<evidence type="ECO:0000313" key="4">
    <source>
        <dbReference type="Proteomes" id="UP000681414"/>
    </source>
</evidence>
<dbReference type="EMBL" id="JAGYPG010000002">
    <property type="protein sequence ID" value="MBS4195150.1"/>
    <property type="molecule type" value="Genomic_DNA"/>
</dbReference>
<sequence length="239" mass="27827">MNDAVEENIVRKNVVLHTKRPKVSSQSYMITWTEKECNILLDSIEGERFYILYLLAIYTGMRRGEILGLRWKDCDFRNNTISIRQTIVEVSGKAVFAAPKSKSSSRVIAIPNYVVERLLKHKENQEVEKSRLLNAYQDHDLVNCTIDGKPWIPRNVLRQFYTLIRNADLTKIRFHDLRHTHATLMLKNDVHPKIVQERLGHGNIAITLNTYSHVLPHLQMDAATRFENMMGNFLIEKDK</sequence>
<dbReference type="PANTHER" id="PTHR30349">
    <property type="entry name" value="PHAGE INTEGRASE-RELATED"/>
    <property type="match status" value="1"/>
</dbReference>
<evidence type="ECO:0000259" key="2">
    <source>
        <dbReference type="PROSITE" id="PS51898"/>
    </source>
</evidence>
<dbReference type="RefSeq" id="WP_213124389.1">
    <property type="nucleotide sequence ID" value="NZ_JAGYPG010000002.1"/>
</dbReference>
<evidence type="ECO:0000313" key="3">
    <source>
        <dbReference type="EMBL" id="MBS4195150.1"/>
    </source>
</evidence>
<comment type="caution">
    <text evidence="3">The sequence shown here is derived from an EMBL/GenBank/DDBJ whole genome shotgun (WGS) entry which is preliminary data.</text>
</comment>
<dbReference type="SUPFAM" id="SSF56349">
    <property type="entry name" value="DNA breaking-rejoining enzymes"/>
    <property type="match status" value="1"/>
</dbReference>
<dbReference type="Gene3D" id="1.10.443.10">
    <property type="entry name" value="Intergrase catalytic core"/>
    <property type="match status" value="1"/>
</dbReference>
<dbReference type="InterPro" id="IPR011010">
    <property type="entry name" value="DNA_brk_join_enz"/>
</dbReference>
<name>A0A942TCA4_9BACI</name>
<keyword evidence="4" id="KW-1185">Reference proteome</keyword>
<keyword evidence="1" id="KW-0233">DNA recombination</keyword>
<evidence type="ECO:0000256" key="1">
    <source>
        <dbReference type="ARBA" id="ARBA00023172"/>
    </source>
</evidence>
<feature type="domain" description="Tyr recombinase" evidence="2">
    <location>
        <begin position="27"/>
        <end position="225"/>
    </location>
</feature>
<dbReference type="GO" id="GO:0003677">
    <property type="term" value="F:DNA binding"/>
    <property type="evidence" value="ECO:0007669"/>
    <property type="project" value="InterPro"/>
</dbReference>
<dbReference type="InterPro" id="IPR013762">
    <property type="entry name" value="Integrase-like_cat_sf"/>
</dbReference>
<dbReference type="GO" id="GO:0015074">
    <property type="term" value="P:DNA integration"/>
    <property type="evidence" value="ECO:0007669"/>
    <property type="project" value="InterPro"/>
</dbReference>
<dbReference type="Pfam" id="PF00589">
    <property type="entry name" value="Phage_integrase"/>
    <property type="match status" value="1"/>
</dbReference>
<dbReference type="PROSITE" id="PS51898">
    <property type="entry name" value="TYR_RECOMBINASE"/>
    <property type="match status" value="1"/>
</dbReference>
<protein>
    <submittedName>
        <fullName evidence="3">Site-specific integrase</fullName>
    </submittedName>
</protein>
<dbReference type="Proteomes" id="UP000681414">
    <property type="component" value="Unassembled WGS sequence"/>
</dbReference>
<dbReference type="GO" id="GO:0006310">
    <property type="term" value="P:DNA recombination"/>
    <property type="evidence" value="ECO:0007669"/>
    <property type="project" value="UniProtKB-KW"/>
</dbReference>
<dbReference type="InterPro" id="IPR002104">
    <property type="entry name" value="Integrase_catalytic"/>
</dbReference>
<gene>
    <name evidence="3" type="ORF">KHA97_08785</name>
</gene>
<proteinExistence type="predicted"/>
<dbReference type="PANTHER" id="PTHR30349:SF64">
    <property type="entry name" value="PROPHAGE INTEGRASE INTD-RELATED"/>
    <property type="match status" value="1"/>
</dbReference>
<reference evidence="3 4" key="1">
    <citation type="submission" date="2021-05" db="EMBL/GenBank/DDBJ databases">
        <title>Novel Bacillus species.</title>
        <authorList>
            <person name="Liu G."/>
        </authorList>
    </citation>
    <scope>NUCLEOTIDE SEQUENCE [LARGE SCALE GENOMIC DNA]</scope>
    <source>
        <strain evidence="4">FJAT-49780</strain>
    </source>
</reference>
<dbReference type="AlphaFoldDB" id="A0A942TCA4"/>